<reference evidence="3 4" key="1">
    <citation type="submission" date="2017-06" db="EMBL/GenBank/DDBJ databases">
        <title>the draft geome sequence of Illustriluteabacillus marina B3227.</title>
        <authorList>
            <person name="He R.-H."/>
            <person name="Du Z.-J."/>
        </authorList>
    </citation>
    <scope>NUCLEOTIDE SEQUENCE [LARGE SCALE GENOMIC DNA]</scope>
    <source>
        <strain evidence="3 4">B3227</strain>
    </source>
</reference>
<evidence type="ECO:0000256" key="1">
    <source>
        <dbReference type="SAM" id="MobiDB-lite"/>
    </source>
</evidence>
<keyword evidence="2" id="KW-1133">Transmembrane helix</keyword>
<keyword evidence="3" id="KW-0969">Cilium</keyword>
<proteinExistence type="predicted"/>
<keyword evidence="2" id="KW-0812">Transmembrane</keyword>
<evidence type="ECO:0000256" key="2">
    <source>
        <dbReference type="SAM" id="Phobius"/>
    </source>
</evidence>
<comment type="caution">
    <text evidence="3">The sequence shown here is derived from an EMBL/GenBank/DDBJ whole genome shotgun (WGS) entry which is preliminary data.</text>
</comment>
<feature type="region of interest" description="Disordered" evidence="1">
    <location>
        <begin position="90"/>
        <end position="113"/>
    </location>
</feature>
<protein>
    <submittedName>
        <fullName evidence="3">Flagellar basal body rod protein</fullName>
    </submittedName>
</protein>
<dbReference type="RefSeq" id="WP_101331312.1">
    <property type="nucleotide sequence ID" value="NZ_PJNH01000002.1"/>
</dbReference>
<dbReference type="EMBL" id="PJNH01000002">
    <property type="protein sequence ID" value="PKR77704.1"/>
    <property type="molecule type" value="Genomic_DNA"/>
</dbReference>
<gene>
    <name evidence="3" type="ORF">CEY16_07165</name>
</gene>
<organism evidence="3 4">
    <name type="scientific">Halalkalibacillus sediminis</name>
    <dbReference type="NCBI Taxonomy" id="2018042"/>
    <lineage>
        <taxon>Bacteria</taxon>
        <taxon>Bacillati</taxon>
        <taxon>Bacillota</taxon>
        <taxon>Bacilli</taxon>
        <taxon>Bacillales</taxon>
        <taxon>Bacillaceae</taxon>
        <taxon>Halalkalibacillus</taxon>
    </lineage>
</organism>
<dbReference type="Proteomes" id="UP000243524">
    <property type="component" value="Unassembled WGS sequence"/>
</dbReference>
<feature type="transmembrane region" description="Helical" evidence="2">
    <location>
        <begin position="6"/>
        <end position="39"/>
    </location>
</feature>
<name>A0A2I0QTS7_9BACI</name>
<accession>A0A2I0QTS7</accession>
<keyword evidence="3" id="KW-0282">Flagellum</keyword>
<sequence>MPKWLWIVLAIVLAIVVLANLGPMIVLGLALWFGYLLLRKWFRTDSTSTKVLILVVGAILVSIAIANSYAIIGIAAAYGLYVMYQKKDDVDEEPENDDPFTNFENQWKELSKY</sequence>
<dbReference type="AlphaFoldDB" id="A0A2I0QTS7"/>
<evidence type="ECO:0000313" key="4">
    <source>
        <dbReference type="Proteomes" id="UP000243524"/>
    </source>
</evidence>
<keyword evidence="4" id="KW-1185">Reference proteome</keyword>
<evidence type="ECO:0000313" key="3">
    <source>
        <dbReference type="EMBL" id="PKR77704.1"/>
    </source>
</evidence>
<keyword evidence="2" id="KW-0472">Membrane</keyword>
<feature type="transmembrane region" description="Helical" evidence="2">
    <location>
        <begin position="51"/>
        <end position="84"/>
    </location>
</feature>
<keyword evidence="3" id="KW-0966">Cell projection</keyword>